<comment type="caution">
    <text evidence="2">The sequence shown here is derived from an EMBL/GenBank/DDBJ whole genome shotgun (WGS) entry which is preliminary data.</text>
</comment>
<protein>
    <submittedName>
        <fullName evidence="2">Uncharacterized protein</fullName>
    </submittedName>
</protein>
<feature type="compositionally biased region" description="Low complexity" evidence="1">
    <location>
        <begin position="119"/>
        <end position="133"/>
    </location>
</feature>
<name>A0AA40AL20_9PEZI</name>
<gene>
    <name evidence="2" type="ORF">B0T26DRAFT_872089</name>
</gene>
<feature type="compositionally biased region" description="Basic and acidic residues" evidence="1">
    <location>
        <begin position="307"/>
        <end position="328"/>
    </location>
</feature>
<dbReference type="Proteomes" id="UP001172101">
    <property type="component" value="Unassembled WGS sequence"/>
</dbReference>
<proteinExistence type="predicted"/>
<feature type="region of interest" description="Disordered" evidence="1">
    <location>
        <begin position="70"/>
        <end position="90"/>
    </location>
</feature>
<dbReference type="EMBL" id="JAUIRO010000004">
    <property type="protein sequence ID" value="KAK0717672.1"/>
    <property type="molecule type" value="Genomic_DNA"/>
</dbReference>
<dbReference type="AlphaFoldDB" id="A0AA40AL20"/>
<evidence type="ECO:0000256" key="1">
    <source>
        <dbReference type="SAM" id="MobiDB-lite"/>
    </source>
</evidence>
<evidence type="ECO:0000313" key="2">
    <source>
        <dbReference type="EMBL" id="KAK0717672.1"/>
    </source>
</evidence>
<feature type="compositionally biased region" description="Gly residues" evidence="1">
    <location>
        <begin position="335"/>
        <end position="351"/>
    </location>
</feature>
<keyword evidence="3" id="KW-1185">Reference proteome</keyword>
<feature type="region of interest" description="Disordered" evidence="1">
    <location>
        <begin position="210"/>
        <end position="252"/>
    </location>
</feature>
<feature type="region of interest" description="Disordered" evidence="1">
    <location>
        <begin position="108"/>
        <end position="133"/>
    </location>
</feature>
<feature type="region of interest" description="Disordered" evidence="1">
    <location>
        <begin position="307"/>
        <end position="351"/>
    </location>
</feature>
<reference evidence="2" key="1">
    <citation type="submission" date="2023-06" db="EMBL/GenBank/DDBJ databases">
        <title>Genome-scale phylogeny and comparative genomics of the fungal order Sordariales.</title>
        <authorList>
            <consortium name="Lawrence Berkeley National Laboratory"/>
            <person name="Hensen N."/>
            <person name="Bonometti L."/>
            <person name="Westerberg I."/>
            <person name="Brannstrom I.O."/>
            <person name="Guillou S."/>
            <person name="Cros-Aarteil S."/>
            <person name="Calhoun S."/>
            <person name="Haridas S."/>
            <person name="Kuo A."/>
            <person name="Mondo S."/>
            <person name="Pangilinan J."/>
            <person name="Riley R."/>
            <person name="LaButti K."/>
            <person name="Andreopoulos B."/>
            <person name="Lipzen A."/>
            <person name="Chen C."/>
            <person name="Yanf M."/>
            <person name="Daum C."/>
            <person name="Ng V."/>
            <person name="Clum A."/>
            <person name="Steindorff A."/>
            <person name="Ohm R."/>
            <person name="Martin F."/>
            <person name="Silar P."/>
            <person name="Natvig D."/>
            <person name="Lalanne C."/>
            <person name="Gautier V."/>
            <person name="Ament-velasquez S.L."/>
            <person name="Kruys A."/>
            <person name="Hutchinson M.I."/>
            <person name="Powell A.J."/>
            <person name="Barry K."/>
            <person name="Miller A.N."/>
            <person name="Grigoriev I.V."/>
            <person name="Debuchy R."/>
            <person name="Gladieux P."/>
            <person name="Thoren M.H."/>
            <person name="Johannesson H."/>
        </authorList>
    </citation>
    <scope>NUCLEOTIDE SEQUENCE</scope>
    <source>
        <strain evidence="2">SMH2392-1A</strain>
    </source>
</reference>
<feature type="compositionally biased region" description="Low complexity" evidence="1">
    <location>
        <begin position="75"/>
        <end position="90"/>
    </location>
</feature>
<evidence type="ECO:0000313" key="3">
    <source>
        <dbReference type="Proteomes" id="UP001172101"/>
    </source>
</evidence>
<feature type="compositionally biased region" description="Pro residues" evidence="1">
    <location>
        <begin position="215"/>
        <end position="246"/>
    </location>
</feature>
<accession>A0AA40AL20</accession>
<sequence>MNTTLTRENPYQRPKQDCDSCGVAIDVVLLTEYRDGRQLCGPCFQRRLDETPGGTDGGFYPSHFEEAMYGVDAPGLGSNESSNNNAGQGQQQNLNTVLHRQQPVLTSINNRAEEDSRRGGATQQRQRAATTAQLATSTMAPIYQSELLVAGGPAPFQWEASAAHHRPLLGPHNHDNYNQNITTGRPPQPTAPVPAPPWPLPLTYGGYRPQLAPARPIPSPFPPQNNPPVPAAPAAAEPPPPPPPPVRKCKKCSNPARPGGILHCQACTDRYRRRKNQKKAQGRCVNCGKPNDNRRFVHCTACRNRSKEKSAAKRSLERARRERAEVLRKGKGKGKQGQGQQVGGAGGGGGSVVEVVEAEAEEALVSSGGMDVDDCSLGGSN</sequence>
<dbReference type="GeneID" id="85331219"/>
<dbReference type="RefSeq" id="XP_060296465.1">
    <property type="nucleotide sequence ID" value="XM_060447949.1"/>
</dbReference>
<organism evidence="2 3">
    <name type="scientific">Lasiosphaeria miniovina</name>
    <dbReference type="NCBI Taxonomy" id="1954250"/>
    <lineage>
        <taxon>Eukaryota</taxon>
        <taxon>Fungi</taxon>
        <taxon>Dikarya</taxon>
        <taxon>Ascomycota</taxon>
        <taxon>Pezizomycotina</taxon>
        <taxon>Sordariomycetes</taxon>
        <taxon>Sordariomycetidae</taxon>
        <taxon>Sordariales</taxon>
        <taxon>Lasiosphaeriaceae</taxon>
        <taxon>Lasiosphaeria</taxon>
    </lineage>
</organism>